<accession>A0A2W1DYR2</accession>
<comment type="caution">
    <text evidence="1">The sequence shown here is derived from an EMBL/GenBank/DDBJ whole genome shotgun (WGS) entry which is preliminary data.</text>
</comment>
<proteinExistence type="predicted"/>
<reference evidence="2" key="3">
    <citation type="journal article" date="2022" name="bioRxiv">
        <title>A global pangenome for the wheat fungal pathogen Pyrenophora tritici-repentis and prediction of effector protein structural homology.</title>
        <authorList>
            <person name="Moolhuijzen P."/>
            <person name="See P.T."/>
            <person name="Shi G."/>
            <person name="Powell H.R."/>
            <person name="Cockram J."/>
            <person name="Jorgensen L.N."/>
            <person name="Benslimane H."/>
            <person name="Strelkov S.E."/>
            <person name="Turner J."/>
            <person name="Liu Z."/>
            <person name="Moffat C.S."/>
        </authorList>
    </citation>
    <scope>NUCLEOTIDE SEQUENCE</scope>
    <source>
        <strain evidence="2">86-124</strain>
    </source>
</reference>
<dbReference type="AlphaFoldDB" id="A0A2W1DYR2"/>
<sequence length="183" mass="20726">MEIIALRKAFPAIENAEDSILAMAAWFHFLCNIDDEIERMDSLERNLVLGRIIEALHAMTLDQPHLTEHIKPLRSIKDIFKRVEMSSHRKILLTTQKRTAINSDPGAFSNIVSQVRMMGHDLAKNDHVKALALASSFIRQCQVVLSPRALPKVFTEVVNVLEALKEESAYLDSRDVNKQVKLA</sequence>
<dbReference type="EMBL" id="NQIK02000004">
    <property type="protein sequence ID" value="KAF7571898.1"/>
    <property type="molecule type" value="Genomic_DNA"/>
</dbReference>
<protein>
    <submittedName>
        <fullName evidence="1">Uncharacterized protein</fullName>
    </submittedName>
</protein>
<dbReference type="Proteomes" id="UP000245464">
    <property type="component" value="Chromosome 4"/>
</dbReference>
<evidence type="ECO:0000313" key="2">
    <source>
        <dbReference type="EMBL" id="KAI1517211.1"/>
    </source>
</evidence>
<evidence type="ECO:0000313" key="1">
    <source>
        <dbReference type="EMBL" id="KAF7571898.1"/>
    </source>
</evidence>
<organism evidence="1 3">
    <name type="scientific">Pyrenophora tritici-repentis</name>
    <dbReference type="NCBI Taxonomy" id="45151"/>
    <lineage>
        <taxon>Eukaryota</taxon>
        <taxon>Fungi</taxon>
        <taxon>Dikarya</taxon>
        <taxon>Ascomycota</taxon>
        <taxon>Pezizomycotina</taxon>
        <taxon>Dothideomycetes</taxon>
        <taxon>Pleosporomycetidae</taxon>
        <taxon>Pleosporales</taxon>
        <taxon>Pleosporineae</taxon>
        <taxon>Pleosporaceae</taxon>
        <taxon>Pyrenophora</taxon>
    </lineage>
</organism>
<reference evidence="4" key="4">
    <citation type="journal article" date="2022" name="Microb. Genom.">
        <title>A global pangenome for the wheat fungal pathogen Pyrenophora tritici-repentis and prediction of effector protein structural homology.</title>
        <authorList>
            <person name="Moolhuijzen P.M."/>
            <person name="See P.T."/>
            <person name="Shi G."/>
            <person name="Powell H.R."/>
            <person name="Cockram J."/>
            <person name="Jorgensen L.N."/>
            <person name="Benslimane H."/>
            <person name="Strelkov S.E."/>
            <person name="Turner J."/>
            <person name="Liu Z."/>
            <person name="Moffat C.S."/>
        </authorList>
    </citation>
    <scope>NUCLEOTIDE SEQUENCE [LARGE SCALE GENOMIC DNA]</scope>
</reference>
<evidence type="ECO:0000313" key="3">
    <source>
        <dbReference type="Proteomes" id="UP000245464"/>
    </source>
</evidence>
<name>A0A2W1DYR2_9PLEO</name>
<reference evidence="2" key="2">
    <citation type="submission" date="2021-05" db="EMBL/GenBank/DDBJ databases">
        <authorList>
            <person name="Moolhuijzen P.M."/>
            <person name="Moffat C.S."/>
        </authorList>
    </citation>
    <scope>NUCLEOTIDE SEQUENCE</scope>
    <source>
        <strain evidence="2">86-124</strain>
    </source>
</reference>
<reference evidence="1" key="1">
    <citation type="journal article" date="2018" name="BMC Genomics">
        <title>Comparative genomics of the wheat fungal pathogen Pyrenophora tritici-repentis reveals chromosomal variations and genome plasticity.</title>
        <authorList>
            <person name="Moolhuijzen P."/>
            <person name="See P.T."/>
            <person name="Hane J.K."/>
            <person name="Shi G."/>
            <person name="Liu Z."/>
            <person name="Oliver R.P."/>
            <person name="Moffat C.S."/>
        </authorList>
    </citation>
    <scope>NUCLEOTIDE SEQUENCE [LARGE SCALE GENOMIC DNA]</scope>
    <source>
        <strain evidence="1">M4</strain>
    </source>
</reference>
<keyword evidence="4" id="KW-1185">Reference proteome</keyword>
<dbReference type="EMBL" id="NRDI02000004">
    <property type="protein sequence ID" value="KAI1517211.1"/>
    <property type="molecule type" value="Genomic_DNA"/>
</dbReference>
<evidence type="ECO:0000313" key="4">
    <source>
        <dbReference type="Proteomes" id="UP000249757"/>
    </source>
</evidence>
<gene>
    <name evidence="2" type="ORF">Ptr86124_004148</name>
    <name evidence="1" type="ORF">PtrM4_093980</name>
</gene>
<dbReference type="Proteomes" id="UP000249757">
    <property type="component" value="Unassembled WGS sequence"/>
</dbReference>